<reference evidence="1" key="1">
    <citation type="submission" date="2014-09" db="EMBL/GenBank/DDBJ databases">
        <authorList>
            <person name="Magalhaes I.L.F."/>
            <person name="Oliveira U."/>
            <person name="Santos F.R."/>
            <person name="Vidigal T.H.D.A."/>
            <person name="Brescovit A.D."/>
            <person name="Santos A.J."/>
        </authorList>
    </citation>
    <scope>NUCLEOTIDE SEQUENCE</scope>
    <source>
        <tissue evidence="1">Shoot tissue taken approximately 20 cm above the soil surface</tissue>
    </source>
</reference>
<sequence>MILHLILVDVIQSAKNFKSKLLYLNVFVVWHTVNLVYASLMCDV</sequence>
<reference evidence="1" key="2">
    <citation type="journal article" date="2015" name="Data Brief">
        <title>Shoot transcriptome of the giant reed, Arundo donax.</title>
        <authorList>
            <person name="Barrero R.A."/>
            <person name="Guerrero F.D."/>
            <person name="Moolhuijzen P."/>
            <person name="Goolsby J.A."/>
            <person name="Tidwell J."/>
            <person name="Bellgard S.E."/>
            <person name="Bellgard M.I."/>
        </authorList>
    </citation>
    <scope>NUCLEOTIDE SEQUENCE</scope>
    <source>
        <tissue evidence="1">Shoot tissue taken approximately 20 cm above the soil surface</tissue>
    </source>
</reference>
<proteinExistence type="predicted"/>
<organism evidence="1">
    <name type="scientific">Arundo donax</name>
    <name type="common">Giant reed</name>
    <name type="synonym">Donax arundinaceus</name>
    <dbReference type="NCBI Taxonomy" id="35708"/>
    <lineage>
        <taxon>Eukaryota</taxon>
        <taxon>Viridiplantae</taxon>
        <taxon>Streptophyta</taxon>
        <taxon>Embryophyta</taxon>
        <taxon>Tracheophyta</taxon>
        <taxon>Spermatophyta</taxon>
        <taxon>Magnoliopsida</taxon>
        <taxon>Liliopsida</taxon>
        <taxon>Poales</taxon>
        <taxon>Poaceae</taxon>
        <taxon>PACMAD clade</taxon>
        <taxon>Arundinoideae</taxon>
        <taxon>Arundineae</taxon>
        <taxon>Arundo</taxon>
    </lineage>
</organism>
<protein>
    <submittedName>
        <fullName evidence="1">Uncharacterized protein</fullName>
    </submittedName>
</protein>
<dbReference type="AlphaFoldDB" id="A0A0A9JPK3"/>
<evidence type="ECO:0000313" key="1">
    <source>
        <dbReference type="EMBL" id="JAE05528.1"/>
    </source>
</evidence>
<accession>A0A0A9JPK3</accession>
<dbReference type="EMBL" id="GBRH01192368">
    <property type="protein sequence ID" value="JAE05528.1"/>
    <property type="molecule type" value="Transcribed_RNA"/>
</dbReference>
<name>A0A0A9JPK3_ARUDO</name>